<dbReference type="SUPFAM" id="SSF57863">
    <property type="entry name" value="ArfGap/RecO-like zinc finger"/>
    <property type="match status" value="1"/>
</dbReference>
<evidence type="ECO:0000256" key="8">
    <source>
        <dbReference type="ARBA" id="ARBA00023298"/>
    </source>
</evidence>
<dbReference type="InterPro" id="IPR038508">
    <property type="entry name" value="ArfGAP_dom_sf"/>
</dbReference>
<dbReference type="Pfam" id="PF12796">
    <property type="entry name" value="Ank_2"/>
    <property type="match status" value="1"/>
</dbReference>
<accession>A0ABM1BNG2</accession>
<evidence type="ECO:0000313" key="15">
    <source>
        <dbReference type="RefSeq" id="XP_013785533.1"/>
    </source>
</evidence>
<evidence type="ECO:0000259" key="12">
    <source>
        <dbReference type="PROSITE" id="PS50003"/>
    </source>
</evidence>
<dbReference type="PROSITE" id="PS50088">
    <property type="entry name" value="ANK_REPEAT"/>
    <property type="match status" value="2"/>
</dbReference>
<evidence type="ECO:0000256" key="4">
    <source>
        <dbReference type="ARBA" id="ARBA00022723"/>
    </source>
</evidence>
<protein>
    <submittedName>
        <fullName evidence="15">Arf-GAP with coiled-coil, ANK repeat and PH domain-containing protein 2-like isoform X1</fullName>
    </submittedName>
</protein>
<keyword evidence="7" id="KW-0800">Toxin</keyword>
<evidence type="ECO:0000259" key="13">
    <source>
        <dbReference type="PROSITE" id="PS50115"/>
    </source>
</evidence>
<keyword evidence="9" id="KW-0040">ANK repeat</keyword>
<feature type="domain" description="PH" evidence="12">
    <location>
        <begin position="219"/>
        <end position="315"/>
    </location>
</feature>
<dbReference type="Pfam" id="PF16746">
    <property type="entry name" value="BAR_3"/>
    <property type="match status" value="1"/>
</dbReference>
<dbReference type="Gene3D" id="2.30.29.30">
    <property type="entry name" value="Pleckstrin-homology domain (PH domain)/Phosphotyrosine-binding domain (PTB)"/>
    <property type="match status" value="1"/>
</dbReference>
<reference evidence="15" key="1">
    <citation type="submission" date="2025-08" db="UniProtKB">
        <authorList>
            <consortium name="RefSeq"/>
        </authorList>
    </citation>
    <scope>IDENTIFICATION</scope>
    <source>
        <tissue evidence="15">Muscle</tissue>
    </source>
</reference>
<comment type="subcellular location">
    <subcellularLocation>
        <location evidence="1">Target cell membrane</location>
    </subcellularLocation>
</comment>
<dbReference type="CDD" id="cd13250">
    <property type="entry name" value="PH_ACAP"/>
    <property type="match status" value="1"/>
</dbReference>
<dbReference type="InterPro" id="IPR002110">
    <property type="entry name" value="Ankyrin_rpt"/>
</dbReference>
<evidence type="ECO:0000256" key="1">
    <source>
        <dbReference type="ARBA" id="ARBA00004175"/>
    </source>
</evidence>
<dbReference type="SMART" id="SM00105">
    <property type="entry name" value="ArfGap"/>
    <property type="match status" value="1"/>
</dbReference>
<dbReference type="CDD" id="cd08835">
    <property type="entry name" value="ArfGap_ACAP"/>
    <property type="match status" value="1"/>
</dbReference>
<keyword evidence="14" id="KW-1185">Reference proteome</keyword>
<dbReference type="InterPro" id="IPR004148">
    <property type="entry name" value="BAR_dom"/>
</dbReference>
<dbReference type="Proteomes" id="UP000694941">
    <property type="component" value="Unplaced"/>
</dbReference>
<dbReference type="InterPro" id="IPR037278">
    <property type="entry name" value="ARFGAP/RecO"/>
</dbReference>
<keyword evidence="5 10" id="KW-0863">Zinc-finger</keyword>
<keyword evidence="8" id="KW-1053">Target membrane</keyword>
<dbReference type="InterPro" id="IPR001849">
    <property type="entry name" value="PH_domain"/>
</dbReference>
<dbReference type="InterPro" id="IPR011993">
    <property type="entry name" value="PH-like_dom_sf"/>
</dbReference>
<feature type="compositionally biased region" description="Basic and acidic residues" evidence="11">
    <location>
        <begin position="765"/>
        <end position="783"/>
    </location>
</feature>
<evidence type="ECO:0000256" key="10">
    <source>
        <dbReference type="PROSITE-ProRule" id="PRU00288"/>
    </source>
</evidence>
<dbReference type="InterPro" id="IPR045258">
    <property type="entry name" value="ACAP1/2/3-like"/>
</dbReference>
<evidence type="ECO:0000256" key="6">
    <source>
        <dbReference type="ARBA" id="ARBA00022833"/>
    </source>
</evidence>
<dbReference type="PROSITE" id="PS50115">
    <property type="entry name" value="ARFGAP"/>
    <property type="match status" value="1"/>
</dbReference>
<feature type="repeat" description="ANK" evidence="9">
    <location>
        <begin position="1018"/>
        <end position="1050"/>
    </location>
</feature>
<name>A0ABM1BNG2_LIMPO</name>
<feature type="compositionally biased region" description="Basic and acidic residues" evidence="11">
    <location>
        <begin position="828"/>
        <end position="855"/>
    </location>
</feature>
<keyword evidence="2" id="KW-0268">Exocytosis</keyword>
<dbReference type="Gene3D" id="1.20.1270.60">
    <property type="entry name" value="Arfaptin homology (AH) domain/BAR domain"/>
    <property type="match status" value="1"/>
</dbReference>
<dbReference type="SMART" id="SM00248">
    <property type="entry name" value="ANK"/>
    <property type="match status" value="3"/>
</dbReference>
<feature type="compositionally biased region" description="Acidic residues" evidence="11">
    <location>
        <begin position="933"/>
        <end position="944"/>
    </location>
</feature>
<dbReference type="PANTHER" id="PTHR23180">
    <property type="entry name" value="CENTAURIN/ARF"/>
    <property type="match status" value="1"/>
</dbReference>
<dbReference type="SUPFAM" id="SSF50729">
    <property type="entry name" value="PH domain-like"/>
    <property type="match status" value="1"/>
</dbReference>
<keyword evidence="7" id="KW-0638">Presynaptic neurotoxin</keyword>
<dbReference type="PROSITE" id="PS50003">
    <property type="entry name" value="PH_DOMAIN"/>
    <property type="match status" value="1"/>
</dbReference>
<keyword evidence="6" id="KW-0862">Zinc</keyword>
<dbReference type="PANTHER" id="PTHR23180:SF399">
    <property type="entry name" value="BLOWN FUSE, ISOFORM A-RELATED"/>
    <property type="match status" value="1"/>
</dbReference>
<feature type="region of interest" description="Disordered" evidence="11">
    <location>
        <begin position="591"/>
        <end position="874"/>
    </location>
</feature>
<evidence type="ECO:0000256" key="7">
    <source>
        <dbReference type="ARBA" id="ARBA00023028"/>
    </source>
</evidence>
<dbReference type="InterPro" id="IPR001164">
    <property type="entry name" value="ArfGAP_dom"/>
</dbReference>
<dbReference type="RefSeq" id="XP_013785533.1">
    <property type="nucleotide sequence ID" value="XM_013930079.2"/>
</dbReference>
<dbReference type="Pfam" id="PF01412">
    <property type="entry name" value="ArfGap"/>
    <property type="match status" value="1"/>
</dbReference>
<evidence type="ECO:0000256" key="9">
    <source>
        <dbReference type="PROSITE-ProRule" id="PRU00023"/>
    </source>
</evidence>
<evidence type="ECO:0000256" key="5">
    <source>
        <dbReference type="ARBA" id="ARBA00022771"/>
    </source>
</evidence>
<keyword evidence="8" id="KW-0472">Membrane</keyword>
<dbReference type="PROSITE" id="PS50297">
    <property type="entry name" value="ANK_REP_REGION"/>
    <property type="match status" value="2"/>
</dbReference>
<dbReference type="Gene3D" id="1.10.220.150">
    <property type="entry name" value="Arf GTPase activating protein"/>
    <property type="match status" value="1"/>
</dbReference>
<feature type="region of interest" description="Disordered" evidence="11">
    <location>
        <begin position="916"/>
        <end position="946"/>
    </location>
</feature>
<keyword evidence="7" id="KW-0528">Neurotoxin</keyword>
<keyword evidence="4" id="KW-0479">Metal-binding</keyword>
<organism evidence="14 15">
    <name type="scientific">Limulus polyphemus</name>
    <name type="common">Atlantic horseshoe crab</name>
    <dbReference type="NCBI Taxonomy" id="6850"/>
    <lineage>
        <taxon>Eukaryota</taxon>
        <taxon>Metazoa</taxon>
        <taxon>Ecdysozoa</taxon>
        <taxon>Arthropoda</taxon>
        <taxon>Chelicerata</taxon>
        <taxon>Merostomata</taxon>
        <taxon>Xiphosura</taxon>
        <taxon>Limulidae</taxon>
        <taxon>Limulus</taxon>
    </lineage>
</organism>
<sequence length="1119" mass="128093">MEESGRAYLNSKNLFVNGIWELVNYFKGDTVVANPLSKLIGVLTEIGRYQSILVDEAQQSTVKNLSDFIKNDIQQVKDCKRIFEKISDEYDNALFRHSQVPKTRPHEIEEIGNLLKATRSCFQHAALDYTAQVSILQTKKRFEALDTLLSMLHMYTTYFHQGWDLIQDYDPFLKQVTATLTKLKEESTSLEKKMEGRHSLITQTDVIPVLVRNLLSKNIIRMEGFLFKRTSNAFKTWNRRWFIIQNRQLVYRKRTKDDLITVMEEDLRLCSVKLATEVDRRFCFEVQSPSKSHMLQADSEEACQQWVRALQAGISDALNNTMQEDNRNEEPELLKYQVIQRLQVQKVTKNGQVPPAKPPRVYNRILSIPGNDLCCDCRSPDPHWASINLGITLCIECSGIHRSLGVHMSKVRSITLDVWEPELLKVMGELGNTFVNSIYEAHVNENIAVRATPDCLRNVRETWIRAKYVKKAFVQSFPFSVPANNEEKMGRGMPRRWSVRKQNRRRRSLKLRSENKAQDLRFSEAVDFRDKKEHFFDTHGHVKRLRSSEEATLEFKEFIPNQEKHLCDIYEKKENTLNSDELPSIAIDKESGIESDMKESSPNNDKQSSSSFKIEANSEEHSNTEIGKEDHRTNTKKQSSAERDAEEPKTSNEEQSSTEIDEEESKASNEKQSSTERDEEEPKASNEEQLNTERYEEESKVSNEEQSSTERDEEESKVSNEEQSSTERDDEESKASNEKQSSTERDEEEPKASNEVQSSIEVIEIDNKANIKKETDIMSEIKEGNPISEEQSNAKKIEEKVNSEGQPSINIDKKEEINQYEEQSLIKCDNKENKSNNEEKSPINNDNEKEKDKMNNWEQSNIEDKQKTVKSSTGEITGSEKYKFEDSPSLMDIEKEFSSKDQDIFVFGVIIEQDIPGSTGVEMDSADETPSPNDDDDDDTTQEDDMSKLNPSLLLYRAAAAHNIPVMCQAQAYGGDLNWSNDEDRGMLPLHQAIMSGSIMACEYLLLNGAKVNNQDEERKTALHLATELGHTGQVCQLLKRGADQHIVDSAGYNALDIAVTNANADIVTLLRLAKLNEEVQKDEFGNSGDETYKEVVRDFSHMASHNPEKLYRQSNLAE</sequence>
<dbReference type="GeneID" id="106469576"/>
<proteinExistence type="predicted"/>
<feature type="repeat" description="ANK" evidence="9">
    <location>
        <begin position="985"/>
        <end position="1017"/>
    </location>
</feature>
<gene>
    <name evidence="15" type="primary">LOC106469576</name>
</gene>
<feature type="domain" description="Arf-GAP" evidence="13">
    <location>
        <begin position="359"/>
        <end position="488"/>
    </location>
</feature>
<dbReference type="SMART" id="SM00233">
    <property type="entry name" value="PH"/>
    <property type="match status" value="1"/>
</dbReference>
<dbReference type="InterPro" id="IPR027267">
    <property type="entry name" value="AH/BAR_dom_sf"/>
</dbReference>
<keyword evidence="3" id="KW-1052">Target cell membrane</keyword>
<evidence type="ECO:0000256" key="3">
    <source>
        <dbReference type="ARBA" id="ARBA00022537"/>
    </source>
</evidence>
<feature type="compositionally biased region" description="Low complexity" evidence="11">
    <location>
        <begin position="600"/>
        <end position="611"/>
    </location>
</feature>
<dbReference type="PRINTS" id="PR00405">
    <property type="entry name" value="REVINTRACTNG"/>
</dbReference>
<dbReference type="SUPFAM" id="SSF103657">
    <property type="entry name" value="BAR/IMD domain-like"/>
    <property type="match status" value="1"/>
</dbReference>
<dbReference type="SUPFAM" id="SSF48403">
    <property type="entry name" value="Ankyrin repeat"/>
    <property type="match status" value="1"/>
</dbReference>
<dbReference type="InterPro" id="IPR036770">
    <property type="entry name" value="Ankyrin_rpt-contain_sf"/>
</dbReference>
<feature type="compositionally biased region" description="Basic and acidic residues" evidence="11">
    <location>
        <begin position="616"/>
        <end position="652"/>
    </location>
</feature>
<feature type="compositionally biased region" description="Basic and acidic residues" evidence="11">
    <location>
        <begin position="665"/>
        <end position="752"/>
    </location>
</feature>
<evidence type="ECO:0000256" key="2">
    <source>
        <dbReference type="ARBA" id="ARBA00022483"/>
    </source>
</evidence>
<dbReference type="Gene3D" id="1.25.40.20">
    <property type="entry name" value="Ankyrin repeat-containing domain"/>
    <property type="match status" value="1"/>
</dbReference>
<evidence type="ECO:0000313" key="14">
    <source>
        <dbReference type="Proteomes" id="UP000694941"/>
    </source>
</evidence>
<evidence type="ECO:0000256" key="11">
    <source>
        <dbReference type="SAM" id="MobiDB-lite"/>
    </source>
</evidence>
<dbReference type="Pfam" id="PF00169">
    <property type="entry name" value="PH"/>
    <property type="match status" value="1"/>
</dbReference>
<feature type="compositionally biased region" description="Basic and acidic residues" evidence="11">
    <location>
        <begin position="792"/>
        <end position="802"/>
    </location>
</feature>